<gene>
    <name evidence="3" type="ORF">ERS852397_01088</name>
</gene>
<dbReference type="SUPFAM" id="SSF49899">
    <property type="entry name" value="Concanavalin A-like lectins/glucanases"/>
    <property type="match status" value="1"/>
</dbReference>
<feature type="domain" description="BT-3987-like N-terminal" evidence="2">
    <location>
        <begin position="58"/>
        <end position="144"/>
    </location>
</feature>
<dbReference type="Pfam" id="PF08522">
    <property type="entry name" value="BT_3987-like_N"/>
    <property type="match status" value="1"/>
</dbReference>
<sequence>MKKYNSIFSLFVLLLAVNVVSCQDDAESFDSKVITGDVSKKVATHLLKPGVDEMLQTFQATIPQPVESDIHIVYKAEPSLVTTYNEIYYDAAVALPEDYYEVKESNVIINKGSVVSTDVVLHFKDLTALNSNLVYVLPVTVAESDWELLESARTVYYVFKGAALINTVANIKERRLKPNYLHAGVLNGLRTITVEALVRADELNNKISTLMGIEGKFLLRFSDQGLPGNQLQLATTSTNATNPNWTIETGKWVHIAFTYDGNTGQSEMFVDGVSRGYGNKTIRTTVNWGYSYPVEEETELKRGFWIGYSYEAARYLDGDICECRIWNRVLTVEEIQAKNHFYYVDPKSEGLVAYWKFDEGQGMSITDYASGNNLTANKDLTWKPLELPEKNQ</sequence>
<evidence type="ECO:0000259" key="2">
    <source>
        <dbReference type="Pfam" id="PF08522"/>
    </source>
</evidence>
<evidence type="ECO:0000313" key="4">
    <source>
        <dbReference type="Proteomes" id="UP000095517"/>
    </source>
</evidence>
<dbReference type="GO" id="GO:0004553">
    <property type="term" value="F:hydrolase activity, hydrolyzing O-glycosyl compounds"/>
    <property type="evidence" value="ECO:0007669"/>
    <property type="project" value="UniProtKB-ARBA"/>
</dbReference>
<dbReference type="InterPro" id="IPR013728">
    <property type="entry name" value="BT_3987-like_N"/>
</dbReference>
<accession>A0A174B4X6</accession>
<dbReference type="AlphaFoldDB" id="A0A174B4X6"/>
<dbReference type="STRING" id="338188.ERS852397_01088"/>
<name>A0A174B4X6_9BACE</name>
<reference evidence="3 4" key="1">
    <citation type="submission" date="2015-09" db="EMBL/GenBank/DDBJ databases">
        <authorList>
            <consortium name="Pathogen Informatics"/>
        </authorList>
    </citation>
    <scope>NUCLEOTIDE SEQUENCE [LARGE SCALE GENOMIC DNA]</scope>
    <source>
        <strain evidence="3 4">2789STDY5608840</strain>
    </source>
</reference>
<evidence type="ECO:0000313" key="3">
    <source>
        <dbReference type="EMBL" id="CUN94800.1"/>
    </source>
</evidence>
<feature type="signal peptide" evidence="1">
    <location>
        <begin position="1"/>
        <end position="21"/>
    </location>
</feature>
<dbReference type="Gene3D" id="2.60.120.200">
    <property type="match status" value="1"/>
</dbReference>
<dbReference type="RefSeq" id="WP_055278636.1">
    <property type="nucleotide sequence ID" value="NZ_CABIXA010000005.1"/>
</dbReference>
<proteinExistence type="predicted"/>
<dbReference type="Pfam" id="PF13385">
    <property type="entry name" value="Laminin_G_3"/>
    <property type="match status" value="1"/>
</dbReference>
<dbReference type="Gene3D" id="2.60.40.1740">
    <property type="entry name" value="hypothetical protein (bacova_03559)"/>
    <property type="match status" value="1"/>
</dbReference>
<dbReference type="EMBL" id="CYZH01000005">
    <property type="protein sequence ID" value="CUN94800.1"/>
    <property type="molecule type" value="Genomic_DNA"/>
</dbReference>
<keyword evidence="1" id="KW-0732">Signal</keyword>
<organism evidence="3 4">
    <name type="scientific">Bacteroides finegoldii</name>
    <dbReference type="NCBI Taxonomy" id="338188"/>
    <lineage>
        <taxon>Bacteria</taxon>
        <taxon>Pseudomonadati</taxon>
        <taxon>Bacteroidota</taxon>
        <taxon>Bacteroidia</taxon>
        <taxon>Bacteroidales</taxon>
        <taxon>Bacteroidaceae</taxon>
        <taxon>Bacteroides</taxon>
    </lineage>
</organism>
<dbReference type="InterPro" id="IPR013320">
    <property type="entry name" value="ConA-like_dom_sf"/>
</dbReference>
<dbReference type="GO" id="GO:0005975">
    <property type="term" value="P:carbohydrate metabolic process"/>
    <property type="evidence" value="ECO:0007669"/>
    <property type="project" value="UniProtKB-ARBA"/>
</dbReference>
<feature type="chain" id="PRO_5008018142" evidence="1">
    <location>
        <begin position="22"/>
        <end position="392"/>
    </location>
</feature>
<dbReference type="Proteomes" id="UP000095517">
    <property type="component" value="Unassembled WGS sequence"/>
</dbReference>
<evidence type="ECO:0000256" key="1">
    <source>
        <dbReference type="SAM" id="SignalP"/>
    </source>
</evidence>
<protein>
    <submittedName>
        <fullName evidence="3">Patatin-like protein</fullName>
    </submittedName>
</protein>